<feature type="domain" description="B12-binding" evidence="6">
    <location>
        <begin position="15"/>
        <end position="148"/>
    </location>
</feature>
<dbReference type="InterPro" id="IPR006638">
    <property type="entry name" value="Elp3/MiaA/NifB-like_rSAM"/>
</dbReference>
<evidence type="ECO:0000256" key="1">
    <source>
        <dbReference type="ARBA" id="ARBA00001966"/>
    </source>
</evidence>
<dbReference type="Proteomes" id="UP000078543">
    <property type="component" value="Unassembled WGS sequence"/>
</dbReference>
<organism evidence="8 9">
    <name type="scientific">Magnetospirillum moscoviense</name>
    <dbReference type="NCBI Taxonomy" id="1437059"/>
    <lineage>
        <taxon>Bacteria</taxon>
        <taxon>Pseudomonadati</taxon>
        <taxon>Pseudomonadota</taxon>
        <taxon>Alphaproteobacteria</taxon>
        <taxon>Rhodospirillales</taxon>
        <taxon>Rhodospirillaceae</taxon>
        <taxon>Magnetospirillum</taxon>
    </lineage>
</organism>
<dbReference type="InterPro" id="IPR034466">
    <property type="entry name" value="Methyltransferase_Class_B"/>
</dbReference>
<dbReference type="PANTHER" id="PTHR43409:SF16">
    <property type="entry name" value="SLR0320 PROTEIN"/>
    <property type="match status" value="1"/>
</dbReference>
<dbReference type="CDD" id="cd02068">
    <property type="entry name" value="radical_SAM_B12_BD"/>
    <property type="match status" value="1"/>
</dbReference>
<evidence type="ECO:0000259" key="6">
    <source>
        <dbReference type="PROSITE" id="PS51332"/>
    </source>
</evidence>
<evidence type="ECO:0000256" key="5">
    <source>
        <dbReference type="ARBA" id="ARBA00023014"/>
    </source>
</evidence>
<dbReference type="InterPro" id="IPR006158">
    <property type="entry name" value="Cobalamin-bd"/>
</dbReference>
<dbReference type="GO" id="GO:0003824">
    <property type="term" value="F:catalytic activity"/>
    <property type="evidence" value="ECO:0007669"/>
    <property type="project" value="InterPro"/>
</dbReference>
<accession>A0A178MW53</accession>
<dbReference type="SFLD" id="SFLDS00029">
    <property type="entry name" value="Radical_SAM"/>
    <property type="match status" value="1"/>
</dbReference>
<dbReference type="PROSITE" id="PS51918">
    <property type="entry name" value="RADICAL_SAM"/>
    <property type="match status" value="1"/>
</dbReference>
<dbReference type="InterPro" id="IPR013785">
    <property type="entry name" value="Aldolase_TIM"/>
</dbReference>
<dbReference type="Gene3D" id="3.40.50.280">
    <property type="entry name" value="Cobalamin-binding domain"/>
    <property type="match status" value="1"/>
</dbReference>
<protein>
    <submittedName>
        <fullName evidence="8">Radical SAM protein</fullName>
    </submittedName>
</protein>
<dbReference type="AlphaFoldDB" id="A0A178MW53"/>
<evidence type="ECO:0000256" key="2">
    <source>
        <dbReference type="ARBA" id="ARBA00022691"/>
    </source>
</evidence>
<dbReference type="Pfam" id="PF04055">
    <property type="entry name" value="Radical_SAM"/>
    <property type="match status" value="1"/>
</dbReference>
<feature type="domain" description="Radical SAM core" evidence="7">
    <location>
        <begin position="193"/>
        <end position="423"/>
    </location>
</feature>
<reference evidence="8 9" key="1">
    <citation type="submission" date="2016-04" db="EMBL/GenBank/DDBJ databases">
        <title>Draft genome sequence of freshwater magnetotactic bacteria Magnetospirillum marisnigri SP-1 and Magnetospirillum moscoviense BB-1.</title>
        <authorList>
            <person name="Koziaeva V."/>
            <person name="Dziuba M.V."/>
            <person name="Ivanov T.M."/>
            <person name="Kuznetsov B."/>
            <person name="Grouzdev D.S."/>
        </authorList>
    </citation>
    <scope>NUCLEOTIDE SEQUENCE [LARGE SCALE GENOMIC DNA]</scope>
    <source>
        <strain evidence="8 9">BB-1</strain>
    </source>
</reference>
<comment type="cofactor">
    <cofactor evidence="1">
        <name>[4Fe-4S] cluster</name>
        <dbReference type="ChEBI" id="CHEBI:49883"/>
    </cofactor>
</comment>
<dbReference type="InterPro" id="IPR058240">
    <property type="entry name" value="rSAM_sf"/>
</dbReference>
<dbReference type="EMBL" id="LWQU01000104">
    <property type="protein sequence ID" value="OAN55062.1"/>
    <property type="molecule type" value="Genomic_DNA"/>
</dbReference>
<dbReference type="SFLD" id="SFLDG01082">
    <property type="entry name" value="B12-binding_domain_containing"/>
    <property type="match status" value="1"/>
</dbReference>
<evidence type="ECO:0000256" key="4">
    <source>
        <dbReference type="ARBA" id="ARBA00023004"/>
    </source>
</evidence>
<dbReference type="STRING" id="1437059.A6A05_00440"/>
<keyword evidence="3" id="KW-0479">Metal-binding</keyword>
<dbReference type="OrthoDB" id="9801424at2"/>
<dbReference type="InterPro" id="IPR036724">
    <property type="entry name" value="Cobalamin-bd_sf"/>
</dbReference>
<comment type="caution">
    <text evidence="8">The sequence shown here is derived from an EMBL/GenBank/DDBJ whole genome shotgun (WGS) entry which is preliminary data.</text>
</comment>
<dbReference type="PROSITE" id="PS51332">
    <property type="entry name" value="B12_BINDING"/>
    <property type="match status" value="1"/>
</dbReference>
<dbReference type="InterPro" id="IPR007197">
    <property type="entry name" value="rSAM"/>
</dbReference>
<evidence type="ECO:0000313" key="8">
    <source>
        <dbReference type="EMBL" id="OAN55062.1"/>
    </source>
</evidence>
<dbReference type="SFLD" id="SFLDG01123">
    <property type="entry name" value="methyltransferase_(Class_B)"/>
    <property type="match status" value="1"/>
</dbReference>
<dbReference type="GO" id="GO:0046872">
    <property type="term" value="F:metal ion binding"/>
    <property type="evidence" value="ECO:0007669"/>
    <property type="project" value="UniProtKB-KW"/>
</dbReference>
<dbReference type="GO" id="GO:0031419">
    <property type="term" value="F:cobalamin binding"/>
    <property type="evidence" value="ECO:0007669"/>
    <property type="project" value="InterPro"/>
</dbReference>
<keyword evidence="2" id="KW-0949">S-adenosyl-L-methionine</keyword>
<dbReference type="CDD" id="cd01335">
    <property type="entry name" value="Radical_SAM"/>
    <property type="match status" value="1"/>
</dbReference>
<gene>
    <name evidence="8" type="ORF">A6A05_00440</name>
</gene>
<evidence type="ECO:0000313" key="9">
    <source>
        <dbReference type="Proteomes" id="UP000078543"/>
    </source>
</evidence>
<dbReference type="SMART" id="SM00729">
    <property type="entry name" value="Elp3"/>
    <property type="match status" value="1"/>
</dbReference>
<dbReference type="SUPFAM" id="SSF102114">
    <property type="entry name" value="Radical SAM enzymes"/>
    <property type="match status" value="1"/>
</dbReference>
<name>A0A178MW53_9PROT</name>
<evidence type="ECO:0000259" key="7">
    <source>
        <dbReference type="PROSITE" id="PS51918"/>
    </source>
</evidence>
<dbReference type="GO" id="GO:0005829">
    <property type="term" value="C:cytosol"/>
    <property type="evidence" value="ECO:0007669"/>
    <property type="project" value="TreeGrafter"/>
</dbReference>
<keyword evidence="9" id="KW-1185">Reference proteome</keyword>
<sequence length="523" mass="59076">MMSRILLINPSYAPSYGGAKASIVNPIHPTLGLATVAAVARNAGHDVAIWDMSWRPYDFAKVREQIIAHRADVVGITATTALMNQLRDLSVLIKDIDPAIRVVAGGAHPSAMPFETLMETRCDAVFVGEADLTFTEYCDGRPLESITGLCYRDGDQVRTNAPRLPIANLDDLPIPAWDLYPIADYRQMSRLMARRPPVTMAEFSRGCVFTCDFCASKVTMAKGYRKKSPERCAAEVKRMYELGYREFMLADDIFTSDQKWARAVCEAIIATGIDMAWTCTNGIRVESADEELFRIMRRAGCYRVSFGFESGNDDVLRQFGKGGRASIEQGKAAVQMARRAGIDTNGFFLLGLSPDTEETMRDTIEFASKIPVDMMKFGLSIAFPGTPMFNSYVADGLVKSYDWDEYFIYTDKPLFSHRHLTLDVIQKYMDLAYKKCILYNPGFIARRLLRGIRTGEFFWDMYYAIKFFFMPAIGKSVTSVYYARDRWPRWDFHNNPPKPAQYQTVHKVPTTAAKPPATEEMTR</sequence>
<keyword evidence="4" id="KW-0408">Iron</keyword>
<proteinExistence type="predicted"/>
<dbReference type="Gene3D" id="3.20.20.70">
    <property type="entry name" value="Aldolase class I"/>
    <property type="match status" value="1"/>
</dbReference>
<dbReference type="GO" id="GO:0051539">
    <property type="term" value="F:4 iron, 4 sulfur cluster binding"/>
    <property type="evidence" value="ECO:0007669"/>
    <property type="project" value="UniProtKB-KW"/>
</dbReference>
<dbReference type="PANTHER" id="PTHR43409">
    <property type="entry name" value="ANAEROBIC MAGNESIUM-PROTOPORPHYRIN IX MONOMETHYL ESTER CYCLASE-RELATED"/>
    <property type="match status" value="1"/>
</dbReference>
<keyword evidence="5" id="KW-0411">Iron-sulfur</keyword>
<dbReference type="InterPro" id="IPR051198">
    <property type="entry name" value="BchE-like"/>
</dbReference>
<dbReference type="SUPFAM" id="SSF52242">
    <property type="entry name" value="Cobalamin (vitamin B12)-binding domain"/>
    <property type="match status" value="1"/>
</dbReference>
<dbReference type="Pfam" id="PF02310">
    <property type="entry name" value="B12-binding"/>
    <property type="match status" value="1"/>
</dbReference>
<evidence type="ECO:0000256" key="3">
    <source>
        <dbReference type="ARBA" id="ARBA00022723"/>
    </source>
</evidence>